<dbReference type="EMBL" id="CM037014">
    <property type="protein sequence ID" value="KAH7684971.1"/>
    <property type="molecule type" value="Genomic_DNA"/>
</dbReference>
<keyword evidence="2" id="KW-1185">Reference proteome</keyword>
<name>A0ACB7WAA7_DIOAL</name>
<dbReference type="Proteomes" id="UP000827976">
    <property type="component" value="Chromosome 4"/>
</dbReference>
<proteinExistence type="predicted"/>
<gene>
    <name evidence="1" type="ORF">IHE45_04G010600</name>
</gene>
<comment type="caution">
    <text evidence="1">The sequence shown here is derived from an EMBL/GenBank/DDBJ whole genome shotgun (WGS) entry which is preliminary data.</text>
</comment>
<reference evidence="2" key="1">
    <citation type="journal article" date="2022" name="Nat. Commun.">
        <title>Chromosome evolution and the genetic basis of agronomically important traits in greater yam.</title>
        <authorList>
            <person name="Bredeson J.V."/>
            <person name="Lyons J.B."/>
            <person name="Oniyinde I.O."/>
            <person name="Okereke N.R."/>
            <person name="Kolade O."/>
            <person name="Nnabue I."/>
            <person name="Nwadili C.O."/>
            <person name="Hribova E."/>
            <person name="Parker M."/>
            <person name="Nwogha J."/>
            <person name="Shu S."/>
            <person name="Carlson J."/>
            <person name="Kariba R."/>
            <person name="Muthemba S."/>
            <person name="Knop K."/>
            <person name="Barton G.J."/>
            <person name="Sherwood A.V."/>
            <person name="Lopez-Montes A."/>
            <person name="Asiedu R."/>
            <person name="Jamnadass R."/>
            <person name="Muchugi A."/>
            <person name="Goodstein D."/>
            <person name="Egesi C.N."/>
            <person name="Featherston J."/>
            <person name="Asfaw A."/>
            <person name="Simpson G.G."/>
            <person name="Dolezel J."/>
            <person name="Hendre P.S."/>
            <person name="Van Deynze A."/>
            <person name="Kumar P.L."/>
            <person name="Obidiegwu J.E."/>
            <person name="Bhattacharjee R."/>
            <person name="Rokhsar D.S."/>
        </authorList>
    </citation>
    <scope>NUCLEOTIDE SEQUENCE [LARGE SCALE GENOMIC DNA]</scope>
    <source>
        <strain evidence="2">cv. TDa95/00328</strain>
    </source>
</reference>
<sequence>MASSITSVNRINGGMSSCCCSSSSSCSSSSLPLLLLPRYPPSKLSPLTSNRRFPSSTIRLGRHHLSPPRAASSSSSSSSSSINGFPFQDNLGKNGDLRGGRLERVQAGIKLVLSVLPGGSWWRLDEQEKEVGIDAQKSASSAIYVLQRMWMMVAGERWIIFAASAALVTAALSEISIPNFLAASIFSAQSGESMLFYRNAKLVILLCITSGICSGLRGCFFSIANMILVKRMREALYSSLLFQDIFFFDKEPVGDLTSRLGADCQQVSRVISGDLNMISRNFIQGMGALTYLFILSRPLALSTLLICSTLSAIMLFYGRYQKRAARLTQEFTACANEVAQETLSLVRTVRVYGTEKQEFGRYQEWLVKLANIGTRQSFAYGFWSMAFNFIYHSTQVVAVLIGGINIMSGHLTAEQLTKFLLYSEWLIYSTFWVGDNWSSLMQSIGASEKVFNLIDLLPSNQFSEEGMKLQKLVGRIDFVNVSFCYPSRLTVQTLQGINLSIRENEVVAIVGLSGSGKSTIVNLLLRLYEPSSGQIFVDGIPLNKLNIKWLRERIGYVGQEPRLFHMDVSSNIKYGCPREITHDEVVNAAKQAFAHEFIMALPNGYATIVDDELLSGGQKQRIAIARAILRDPKILILDEATSALDAESEHNVKGVIRAISNDSRMKRTVIVIAHRFSTIQVADRIVVMDGGKIVEIGSHQELFQNDGIYARLAKRQVDAFI</sequence>
<protein>
    <submittedName>
        <fullName evidence="1">Peptide-transporting ATPase protein</fullName>
    </submittedName>
</protein>
<accession>A0ACB7WAA7</accession>
<evidence type="ECO:0000313" key="1">
    <source>
        <dbReference type="EMBL" id="KAH7684971.1"/>
    </source>
</evidence>
<evidence type="ECO:0000313" key="2">
    <source>
        <dbReference type="Proteomes" id="UP000827976"/>
    </source>
</evidence>
<organism evidence="1 2">
    <name type="scientific">Dioscorea alata</name>
    <name type="common">Purple yam</name>
    <dbReference type="NCBI Taxonomy" id="55571"/>
    <lineage>
        <taxon>Eukaryota</taxon>
        <taxon>Viridiplantae</taxon>
        <taxon>Streptophyta</taxon>
        <taxon>Embryophyta</taxon>
        <taxon>Tracheophyta</taxon>
        <taxon>Spermatophyta</taxon>
        <taxon>Magnoliopsida</taxon>
        <taxon>Liliopsida</taxon>
        <taxon>Dioscoreales</taxon>
        <taxon>Dioscoreaceae</taxon>
        <taxon>Dioscorea</taxon>
    </lineage>
</organism>